<dbReference type="RefSeq" id="WP_201072833.1">
    <property type="nucleotide sequence ID" value="NZ_CP067420.1"/>
</dbReference>
<dbReference type="Pfam" id="PF08241">
    <property type="entry name" value="Methyltransf_11"/>
    <property type="match status" value="1"/>
</dbReference>
<dbReference type="GO" id="GO:0008168">
    <property type="term" value="F:methyltransferase activity"/>
    <property type="evidence" value="ECO:0007669"/>
    <property type="project" value="UniProtKB-KW"/>
</dbReference>
<accession>A0ABX7B344</accession>
<evidence type="ECO:0000256" key="3">
    <source>
        <dbReference type="ARBA" id="ARBA00022691"/>
    </source>
</evidence>
<reference evidence="5" key="1">
    <citation type="submission" date="2021-02" db="EMBL/GenBank/DDBJ databases">
        <title>Skermanella TT6 skin isolate.</title>
        <authorList>
            <person name="Lee K."/>
            <person name="Ganzorig M."/>
        </authorList>
    </citation>
    <scope>NUCLEOTIDE SEQUENCE</scope>
    <source>
        <strain evidence="5">TT6</strain>
    </source>
</reference>
<evidence type="ECO:0000313" key="6">
    <source>
        <dbReference type="Proteomes" id="UP000595197"/>
    </source>
</evidence>
<evidence type="ECO:0000313" key="5">
    <source>
        <dbReference type="EMBL" id="QQP88234.1"/>
    </source>
</evidence>
<dbReference type="PANTHER" id="PTHR43464:SF19">
    <property type="entry name" value="UBIQUINONE BIOSYNTHESIS O-METHYLTRANSFERASE, MITOCHONDRIAL"/>
    <property type="match status" value="1"/>
</dbReference>
<dbReference type="Proteomes" id="UP000595197">
    <property type="component" value="Chromosome"/>
</dbReference>
<dbReference type="EMBL" id="CP067420">
    <property type="protein sequence ID" value="QQP88234.1"/>
    <property type="molecule type" value="Genomic_DNA"/>
</dbReference>
<keyword evidence="3" id="KW-0949">S-adenosyl-L-methionine</keyword>
<evidence type="ECO:0000259" key="4">
    <source>
        <dbReference type="Pfam" id="PF08241"/>
    </source>
</evidence>
<dbReference type="SUPFAM" id="SSF53335">
    <property type="entry name" value="S-adenosyl-L-methionine-dependent methyltransferases"/>
    <property type="match status" value="1"/>
</dbReference>
<gene>
    <name evidence="5" type="ORF">IGS68_19555</name>
</gene>
<dbReference type="CDD" id="cd02440">
    <property type="entry name" value="AdoMet_MTases"/>
    <property type="match status" value="1"/>
</dbReference>
<dbReference type="PANTHER" id="PTHR43464">
    <property type="entry name" value="METHYLTRANSFERASE"/>
    <property type="match status" value="1"/>
</dbReference>
<feature type="domain" description="Methyltransferase type 11" evidence="4">
    <location>
        <begin position="92"/>
        <end position="206"/>
    </location>
</feature>
<dbReference type="InterPro" id="IPR013216">
    <property type="entry name" value="Methyltransf_11"/>
</dbReference>
<sequence length="296" mass="32492">MSTPQPLLSASVPAQPSPVPANQRVIKLLVRQDARDAQRIDWLCEQIVRNRFMPVPPPENVFVGDGDFRAIGAEFLKHFVKLGDLRPADRVLEIGCGIGRMALPLTQYLTGGTYDGMDVVPDGIDWCSRTITPAYPAFRFHHLDVANDLYNPQGRIDPTAVTLPFRDQGFDFVLLTSVLTHLQAAEALAYAWEISRLLRPGGRCFISLFLMNDVAREGLRGGDRRLAFDPDAEGPTWLADPAVPSAAVAHDEAFLLDVFASVGLKPAKPAVYGTWCGRTNAVSYQDLLVLEKAALP</sequence>
<dbReference type="Gene3D" id="3.40.50.150">
    <property type="entry name" value="Vaccinia Virus protein VP39"/>
    <property type="match status" value="1"/>
</dbReference>
<keyword evidence="6" id="KW-1185">Reference proteome</keyword>
<protein>
    <submittedName>
        <fullName evidence="5">Class I SAM-dependent methyltransferase</fullName>
    </submittedName>
</protein>
<evidence type="ECO:0000256" key="2">
    <source>
        <dbReference type="ARBA" id="ARBA00022679"/>
    </source>
</evidence>
<proteinExistence type="predicted"/>
<dbReference type="GO" id="GO:0032259">
    <property type="term" value="P:methylation"/>
    <property type="evidence" value="ECO:0007669"/>
    <property type="project" value="UniProtKB-KW"/>
</dbReference>
<dbReference type="InterPro" id="IPR029063">
    <property type="entry name" value="SAM-dependent_MTases_sf"/>
</dbReference>
<organism evidence="5 6">
    <name type="scientific">Skermanella cutis</name>
    <dbReference type="NCBI Taxonomy" id="2775420"/>
    <lineage>
        <taxon>Bacteria</taxon>
        <taxon>Pseudomonadati</taxon>
        <taxon>Pseudomonadota</taxon>
        <taxon>Alphaproteobacteria</taxon>
        <taxon>Rhodospirillales</taxon>
        <taxon>Azospirillaceae</taxon>
        <taxon>Skermanella</taxon>
    </lineage>
</organism>
<keyword evidence="2" id="KW-0808">Transferase</keyword>
<keyword evidence="1 5" id="KW-0489">Methyltransferase</keyword>
<name>A0ABX7B344_9PROT</name>
<evidence type="ECO:0000256" key="1">
    <source>
        <dbReference type="ARBA" id="ARBA00022603"/>
    </source>
</evidence>